<gene>
    <name evidence="1" type="ORF">MGAL_10B059432</name>
</gene>
<organism evidence="1 2">
    <name type="scientific">Mytilus galloprovincialis</name>
    <name type="common">Mediterranean mussel</name>
    <dbReference type="NCBI Taxonomy" id="29158"/>
    <lineage>
        <taxon>Eukaryota</taxon>
        <taxon>Metazoa</taxon>
        <taxon>Spiralia</taxon>
        <taxon>Lophotrochozoa</taxon>
        <taxon>Mollusca</taxon>
        <taxon>Bivalvia</taxon>
        <taxon>Autobranchia</taxon>
        <taxon>Pteriomorphia</taxon>
        <taxon>Mytilida</taxon>
        <taxon>Mytiloidea</taxon>
        <taxon>Mytilidae</taxon>
        <taxon>Mytilinae</taxon>
        <taxon>Mytilus</taxon>
    </lineage>
</organism>
<protein>
    <submittedName>
        <fullName evidence="1">Uncharacterized protein</fullName>
    </submittedName>
</protein>
<comment type="caution">
    <text evidence="1">The sequence shown here is derived from an EMBL/GenBank/DDBJ whole genome shotgun (WGS) entry which is preliminary data.</text>
</comment>
<keyword evidence="2" id="KW-1185">Reference proteome</keyword>
<proteinExistence type="predicted"/>
<evidence type="ECO:0000313" key="1">
    <source>
        <dbReference type="EMBL" id="VDI53727.1"/>
    </source>
</evidence>
<sequence length="93" mass="10371">MEFFPELSSVKCKQTLLTSDLMQQCYSTFHLIYPVNTTRTVVSSTRLQSIPQDAVSNDTIREAVPLNPQLTQIIIKDSLALNISNRSVTNPAS</sequence>
<reference evidence="1" key="1">
    <citation type="submission" date="2018-11" db="EMBL/GenBank/DDBJ databases">
        <authorList>
            <person name="Alioto T."/>
            <person name="Alioto T."/>
        </authorList>
    </citation>
    <scope>NUCLEOTIDE SEQUENCE</scope>
</reference>
<dbReference type="AlphaFoldDB" id="A0A8B6FUK9"/>
<name>A0A8B6FUK9_MYTGA</name>
<dbReference type="EMBL" id="UYJE01007333">
    <property type="protein sequence ID" value="VDI53727.1"/>
    <property type="molecule type" value="Genomic_DNA"/>
</dbReference>
<accession>A0A8B6FUK9</accession>
<evidence type="ECO:0000313" key="2">
    <source>
        <dbReference type="Proteomes" id="UP000596742"/>
    </source>
</evidence>
<dbReference type="Proteomes" id="UP000596742">
    <property type="component" value="Unassembled WGS sequence"/>
</dbReference>